<gene>
    <name evidence="2" type="ORF">CEN92_461</name>
</gene>
<evidence type="ECO:0000313" key="3">
    <source>
        <dbReference type="Proteomes" id="UP000318296"/>
    </source>
</evidence>
<proteinExistence type="predicted"/>
<evidence type="ECO:0000313" key="2">
    <source>
        <dbReference type="EMBL" id="TSC90531.1"/>
    </source>
</evidence>
<evidence type="ECO:0000259" key="1">
    <source>
        <dbReference type="SMART" id="SM00966"/>
    </source>
</evidence>
<organism evidence="2 3">
    <name type="scientific">Candidatus Berkelbacteria bacterium Licking1014_96</name>
    <dbReference type="NCBI Taxonomy" id="2017149"/>
    <lineage>
        <taxon>Bacteria</taxon>
        <taxon>Candidatus Berkelbacteria</taxon>
    </lineage>
</organism>
<dbReference type="GO" id="GO:0003677">
    <property type="term" value="F:DNA binding"/>
    <property type="evidence" value="ECO:0007669"/>
    <property type="project" value="InterPro"/>
</dbReference>
<name>A0A554LCB3_9BACT</name>
<dbReference type="InterPro" id="IPR007159">
    <property type="entry name" value="SpoVT-AbrB_dom"/>
</dbReference>
<protein>
    <recommendedName>
        <fullName evidence="1">SpoVT-AbrB domain-containing protein</fullName>
    </recommendedName>
</protein>
<feature type="domain" description="SpoVT-AbrB" evidence="1">
    <location>
        <begin position="10"/>
        <end position="53"/>
    </location>
</feature>
<comment type="caution">
    <text evidence="2">The sequence shown here is derived from an EMBL/GenBank/DDBJ whole genome shotgun (WGS) entry which is preliminary data.</text>
</comment>
<dbReference type="SUPFAM" id="SSF89447">
    <property type="entry name" value="AbrB/MazE/MraZ-like"/>
    <property type="match status" value="1"/>
</dbReference>
<dbReference type="InterPro" id="IPR037914">
    <property type="entry name" value="SpoVT-AbrB_sf"/>
</dbReference>
<reference evidence="2 3" key="1">
    <citation type="submission" date="2017-07" db="EMBL/GenBank/DDBJ databases">
        <title>Mechanisms for carbon and nitrogen cycling indicate functional differentiation within the Candidate Phyla Radiation.</title>
        <authorList>
            <person name="Danczak R.E."/>
            <person name="Johnston M.D."/>
            <person name="Kenah C."/>
            <person name="Slattery M."/>
            <person name="Wrighton K.C."/>
            <person name="Wilkins M.J."/>
        </authorList>
    </citation>
    <scope>NUCLEOTIDE SEQUENCE [LARGE SCALE GENOMIC DNA]</scope>
    <source>
        <strain evidence="2">Licking1014_96</strain>
    </source>
</reference>
<accession>A0A554LCB3</accession>
<dbReference type="Pfam" id="PF04014">
    <property type="entry name" value="MazE_antitoxin"/>
    <property type="match status" value="1"/>
</dbReference>
<dbReference type="AlphaFoldDB" id="A0A554LCB3"/>
<dbReference type="SMART" id="SM00966">
    <property type="entry name" value="SpoVT_AbrB"/>
    <property type="match status" value="1"/>
</dbReference>
<dbReference type="EMBL" id="VMGH01000080">
    <property type="protein sequence ID" value="TSC90531.1"/>
    <property type="molecule type" value="Genomic_DNA"/>
</dbReference>
<sequence length="53" mass="6184">MKEATRKLARVGKYSFAVTIPREWVTELKWKVKQKVALKLDRGAIRVQKSGKR</sequence>
<dbReference type="Proteomes" id="UP000318296">
    <property type="component" value="Unassembled WGS sequence"/>
</dbReference>